<name>A0ABU6PPG0_9BACL</name>
<proteinExistence type="predicted"/>
<evidence type="ECO:0000313" key="1">
    <source>
        <dbReference type="EMBL" id="MED5016768.1"/>
    </source>
</evidence>
<gene>
    <name evidence="1" type="ORF">P9847_05555</name>
</gene>
<keyword evidence="2" id="KW-1185">Reference proteome</keyword>
<organism evidence="1 2">
    <name type="scientific">Paenibacillus chibensis</name>
    <dbReference type="NCBI Taxonomy" id="59846"/>
    <lineage>
        <taxon>Bacteria</taxon>
        <taxon>Bacillati</taxon>
        <taxon>Bacillota</taxon>
        <taxon>Bacilli</taxon>
        <taxon>Bacillales</taxon>
        <taxon>Paenibacillaceae</taxon>
        <taxon>Paenibacillus</taxon>
    </lineage>
</organism>
<dbReference type="RefSeq" id="WP_328276061.1">
    <property type="nucleotide sequence ID" value="NZ_JARTLD010000012.1"/>
</dbReference>
<sequence length="161" mass="19854">MKDKNDRGYWGEPASEYWELVFPLCEEYNIKFVPIDWFELDVWNNFDPFDVYNDKEKKTLMEIDDQWFEKQMSTHSHGAIPFNSKMFDEVTKKKYEWLNSINYRTYNFRWNVRNQIMVERVRNTYKSNPGKRILCLVGADHNYFFHHELRNDQVELKYPLR</sequence>
<accession>A0ABU6PPG0</accession>
<reference evidence="1 2" key="1">
    <citation type="submission" date="2023-03" db="EMBL/GenBank/DDBJ databases">
        <title>Bacillus Genome Sequencing.</title>
        <authorList>
            <person name="Dunlap C."/>
        </authorList>
    </citation>
    <scope>NUCLEOTIDE SEQUENCE [LARGE SCALE GENOMIC DNA]</scope>
    <source>
        <strain evidence="1 2">NRS-52</strain>
    </source>
</reference>
<protein>
    <recommendedName>
        <fullName evidence="3">Polysaccharide deacetylase</fullName>
    </recommendedName>
</protein>
<evidence type="ECO:0000313" key="2">
    <source>
        <dbReference type="Proteomes" id="UP001343257"/>
    </source>
</evidence>
<evidence type="ECO:0008006" key="3">
    <source>
        <dbReference type="Google" id="ProtNLM"/>
    </source>
</evidence>
<dbReference type="EMBL" id="JARTLD010000012">
    <property type="protein sequence ID" value="MED5016768.1"/>
    <property type="molecule type" value="Genomic_DNA"/>
</dbReference>
<dbReference type="Proteomes" id="UP001343257">
    <property type="component" value="Unassembled WGS sequence"/>
</dbReference>
<comment type="caution">
    <text evidence="1">The sequence shown here is derived from an EMBL/GenBank/DDBJ whole genome shotgun (WGS) entry which is preliminary data.</text>
</comment>